<protein>
    <submittedName>
        <fullName evidence="6">ATP-binding cassette domain-containing protein</fullName>
    </submittedName>
</protein>
<dbReference type="Gene3D" id="3.40.50.300">
    <property type="entry name" value="P-loop containing nucleotide triphosphate hydrolases"/>
    <property type="match status" value="1"/>
</dbReference>
<dbReference type="InterPro" id="IPR017871">
    <property type="entry name" value="ABC_transporter-like_CS"/>
</dbReference>
<dbReference type="EMBL" id="JBHLXP010000004">
    <property type="protein sequence ID" value="MFC0049692.1"/>
    <property type="molecule type" value="Genomic_DNA"/>
</dbReference>
<comment type="similarity">
    <text evidence="1">Belongs to the ABC transporter superfamily.</text>
</comment>
<organism evidence="6 7">
    <name type="scientific">Rheinheimera tilapiae</name>
    <dbReference type="NCBI Taxonomy" id="875043"/>
    <lineage>
        <taxon>Bacteria</taxon>
        <taxon>Pseudomonadati</taxon>
        <taxon>Pseudomonadota</taxon>
        <taxon>Gammaproteobacteria</taxon>
        <taxon>Chromatiales</taxon>
        <taxon>Chromatiaceae</taxon>
        <taxon>Rheinheimera</taxon>
    </lineage>
</organism>
<comment type="caution">
    <text evidence="6">The sequence shown here is derived from an EMBL/GenBank/DDBJ whole genome shotgun (WGS) entry which is preliminary data.</text>
</comment>
<evidence type="ECO:0000259" key="5">
    <source>
        <dbReference type="PROSITE" id="PS50893"/>
    </source>
</evidence>
<dbReference type="SUPFAM" id="SSF52540">
    <property type="entry name" value="P-loop containing nucleoside triphosphate hydrolases"/>
    <property type="match status" value="1"/>
</dbReference>
<proteinExistence type="inferred from homology"/>
<sequence length="295" mass="32115">MLQIQQLSKTYADGTQALRQLTLTADRGLFGLLGPNGVGKSSLLRTIATLQSADSGTLLFDGIDVQQEPERLRRQLGYLPQEFGVYPHLSCQALLEHIAVLKGLHQATARREQIAQLLALTNLSAVAGKTVAQFSGGMRQRFGIAQALLGDPKLLILDEPSAGLDPQERAQLHNVLCEISRDRLVLLSSHIVDDIEQLCPNVAILLQGQIVLQGDTQDLITPLTGQIWQAYGASVAVPPQAQLLQRSYQRGIPLLRVFAPQSPGPDFQPVAATLQDRYFLALAQAHALAQMERAL</sequence>
<keyword evidence="7" id="KW-1185">Reference proteome</keyword>
<dbReference type="Pfam" id="PF00005">
    <property type="entry name" value="ABC_tran"/>
    <property type="match status" value="1"/>
</dbReference>
<evidence type="ECO:0000313" key="7">
    <source>
        <dbReference type="Proteomes" id="UP001589813"/>
    </source>
</evidence>
<evidence type="ECO:0000256" key="3">
    <source>
        <dbReference type="ARBA" id="ARBA00022741"/>
    </source>
</evidence>
<gene>
    <name evidence="6" type="ORF">ACFFJP_15445</name>
</gene>
<dbReference type="PANTHER" id="PTHR43335">
    <property type="entry name" value="ABC TRANSPORTER, ATP-BINDING PROTEIN"/>
    <property type="match status" value="1"/>
</dbReference>
<dbReference type="InterPro" id="IPR027417">
    <property type="entry name" value="P-loop_NTPase"/>
</dbReference>
<evidence type="ECO:0000313" key="6">
    <source>
        <dbReference type="EMBL" id="MFC0049692.1"/>
    </source>
</evidence>
<evidence type="ECO:0000256" key="1">
    <source>
        <dbReference type="ARBA" id="ARBA00005417"/>
    </source>
</evidence>
<dbReference type="PROSITE" id="PS50893">
    <property type="entry name" value="ABC_TRANSPORTER_2"/>
    <property type="match status" value="1"/>
</dbReference>
<dbReference type="InterPro" id="IPR003439">
    <property type="entry name" value="ABC_transporter-like_ATP-bd"/>
</dbReference>
<dbReference type="PROSITE" id="PS00211">
    <property type="entry name" value="ABC_TRANSPORTER_1"/>
    <property type="match status" value="1"/>
</dbReference>
<keyword evidence="2" id="KW-0813">Transport</keyword>
<keyword evidence="4 6" id="KW-0067">ATP-binding</keyword>
<dbReference type="InterPro" id="IPR003593">
    <property type="entry name" value="AAA+_ATPase"/>
</dbReference>
<dbReference type="Proteomes" id="UP001589813">
    <property type="component" value="Unassembled WGS sequence"/>
</dbReference>
<accession>A0ABV6BFV3</accession>
<feature type="domain" description="ABC transporter" evidence="5">
    <location>
        <begin position="2"/>
        <end position="232"/>
    </location>
</feature>
<keyword evidence="3" id="KW-0547">Nucleotide-binding</keyword>
<dbReference type="RefSeq" id="WP_377246034.1">
    <property type="nucleotide sequence ID" value="NZ_JBHLXP010000004.1"/>
</dbReference>
<evidence type="ECO:0000256" key="4">
    <source>
        <dbReference type="ARBA" id="ARBA00022840"/>
    </source>
</evidence>
<dbReference type="PANTHER" id="PTHR43335:SF2">
    <property type="entry name" value="ABC TRANSPORTER, ATP-BINDING PROTEIN"/>
    <property type="match status" value="1"/>
</dbReference>
<evidence type="ECO:0000256" key="2">
    <source>
        <dbReference type="ARBA" id="ARBA00022448"/>
    </source>
</evidence>
<dbReference type="GO" id="GO:0005524">
    <property type="term" value="F:ATP binding"/>
    <property type="evidence" value="ECO:0007669"/>
    <property type="project" value="UniProtKB-KW"/>
</dbReference>
<reference evidence="6 7" key="1">
    <citation type="submission" date="2024-09" db="EMBL/GenBank/DDBJ databases">
        <authorList>
            <person name="Sun Q."/>
            <person name="Mori K."/>
        </authorList>
    </citation>
    <scope>NUCLEOTIDE SEQUENCE [LARGE SCALE GENOMIC DNA]</scope>
    <source>
        <strain evidence="6 7">KCTC 23315</strain>
    </source>
</reference>
<dbReference type="SMART" id="SM00382">
    <property type="entry name" value="AAA"/>
    <property type="match status" value="1"/>
</dbReference>
<name>A0ABV6BFV3_9GAMM</name>